<comment type="similarity">
    <text evidence="5">Belongs to the SAT4 family.</text>
</comment>
<dbReference type="Proteomes" id="UP000758155">
    <property type="component" value="Unassembled WGS sequence"/>
</dbReference>
<evidence type="ECO:0000256" key="7">
    <source>
        <dbReference type="SAM" id="Phobius"/>
    </source>
</evidence>
<dbReference type="EMBL" id="SWKV01000035">
    <property type="protein sequence ID" value="KAF3038650.1"/>
    <property type="molecule type" value="Genomic_DNA"/>
</dbReference>
<dbReference type="InterPro" id="IPR049326">
    <property type="entry name" value="Rhodopsin_dom_fungi"/>
</dbReference>
<feature type="transmembrane region" description="Helical" evidence="7">
    <location>
        <begin position="45"/>
        <end position="65"/>
    </location>
</feature>
<comment type="caution">
    <text evidence="9">The sequence shown here is derived from an EMBL/GenBank/DDBJ whole genome shotgun (WGS) entry which is preliminary data.</text>
</comment>
<feature type="transmembrane region" description="Helical" evidence="7">
    <location>
        <begin position="130"/>
        <end position="151"/>
    </location>
</feature>
<evidence type="ECO:0000256" key="2">
    <source>
        <dbReference type="ARBA" id="ARBA00022692"/>
    </source>
</evidence>
<organism evidence="9 10">
    <name type="scientific">Didymella heteroderae</name>
    <dbReference type="NCBI Taxonomy" id="1769908"/>
    <lineage>
        <taxon>Eukaryota</taxon>
        <taxon>Fungi</taxon>
        <taxon>Dikarya</taxon>
        <taxon>Ascomycota</taxon>
        <taxon>Pezizomycotina</taxon>
        <taxon>Dothideomycetes</taxon>
        <taxon>Pleosporomycetidae</taxon>
        <taxon>Pleosporales</taxon>
        <taxon>Pleosporineae</taxon>
        <taxon>Didymellaceae</taxon>
        <taxon>Didymella</taxon>
    </lineage>
</organism>
<dbReference type="Pfam" id="PF20684">
    <property type="entry name" value="Fung_rhodopsin"/>
    <property type="match status" value="1"/>
</dbReference>
<evidence type="ECO:0000313" key="10">
    <source>
        <dbReference type="Proteomes" id="UP000758155"/>
    </source>
</evidence>
<feature type="transmembrane region" description="Helical" evidence="7">
    <location>
        <begin position="210"/>
        <end position="231"/>
    </location>
</feature>
<keyword evidence="10" id="KW-1185">Reference proteome</keyword>
<keyword evidence="2 7" id="KW-0812">Transmembrane</keyword>
<dbReference type="OrthoDB" id="4329349at2759"/>
<proteinExistence type="inferred from homology"/>
<keyword evidence="4 7" id="KW-0472">Membrane</keyword>
<name>A0A9P5C0T0_9PLEO</name>
<dbReference type="GO" id="GO:0016020">
    <property type="term" value="C:membrane"/>
    <property type="evidence" value="ECO:0007669"/>
    <property type="project" value="UniProtKB-SubCell"/>
</dbReference>
<feature type="region of interest" description="Disordered" evidence="6">
    <location>
        <begin position="378"/>
        <end position="403"/>
    </location>
</feature>
<feature type="transmembrane region" description="Helical" evidence="7">
    <location>
        <begin position="176"/>
        <end position="198"/>
    </location>
</feature>
<feature type="transmembrane region" description="Helical" evidence="7">
    <location>
        <begin position="14"/>
        <end position="33"/>
    </location>
</feature>
<dbReference type="PANTHER" id="PTHR33048:SF47">
    <property type="entry name" value="INTEGRAL MEMBRANE PROTEIN-RELATED"/>
    <property type="match status" value="1"/>
</dbReference>
<accession>A0A9P5C0T0</accession>
<evidence type="ECO:0000256" key="4">
    <source>
        <dbReference type="ARBA" id="ARBA00023136"/>
    </source>
</evidence>
<keyword evidence="3 7" id="KW-1133">Transmembrane helix</keyword>
<dbReference type="PANTHER" id="PTHR33048">
    <property type="entry name" value="PTH11-LIKE INTEGRAL MEMBRANE PROTEIN (AFU_ORTHOLOGUE AFUA_5G11245)"/>
    <property type="match status" value="1"/>
</dbReference>
<feature type="transmembrane region" description="Helical" evidence="7">
    <location>
        <begin position="100"/>
        <end position="118"/>
    </location>
</feature>
<evidence type="ECO:0000256" key="1">
    <source>
        <dbReference type="ARBA" id="ARBA00004141"/>
    </source>
</evidence>
<evidence type="ECO:0000256" key="6">
    <source>
        <dbReference type="SAM" id="MobiDB-lite"/>
    </source>
</evidence>
<gene>
    <name evidence="9" type="ORF">E8E12_005635</name>
</gene>
<feature type="domain" description="Rhodopsin" evidence="8">
    <location>
        <begin position="26"/>
        <end position="269"/>
    </location>
</feature>
<feature type="compositionally biased region" description="Polar residues" evidence="6">
    <location>
        <begin position="393"/>
        <end position="403"/>
    </location>
</feature>
<evidence type="ECO:0000256" key="5">
    <source>
        <dbReference type="ARBA" id="ARBA00038359"/>
    </source>
</evidence>
<dbReference type="InterPro" id="IPR052337">
    <property type="entry name" value="SAT4-like"/>
</dbReference>
<comment type="subcellular location">
    <subcellularLocation>
        <location evidence="1">Membrane</location>
        <topology evidence="1">Multi-pass membrane protein</topology>
    </subcellularLocation>
</comment>
<reference evidence="9" key="1">
    <citation type="submission" date="2019-04" db="EMBL/GenBank/DDBJ databases">
        <title>Sequencing of skin fungus with MAO and IRED activity.</title>
        <authorList>
            <person name="Marsaioli A.J."/>
            <person name="Bonatto J.M.C."/>
            <person name="Reis Junior O."/>
        </authorList>
    </citation>
    <scope>NUCLEOTIDE SEQUENCE</scope>
    <source>
        <strain evidence="9">28M1</strain>
    </source>
</reference>
<evidence type="ECO:0000313" key="9">
    <source>
        <dbReference type="EMBL" id="KAF3038650.1"/>
    </source>
</evidence>
<sequence length="403" mass="45242">MAPARDSEFLPEVWGLYSLGTLWLVLRFAVRLRTDGIRGLRLDDALAFIALFAWTYTCAIIEITYHTGTNTDYTPEEVAEFDQKKYDEVVYGSKLFLGSWYAYLVLIFTLKGIVLILYQRIFFQPWQKWVLKITTALCVLGFTGLTVALSLRCLPYHRRWQLVPRPPIMCTASPKILIATSCVNAVTDVFLLSVPISLLWNLNKPLRTRLAVFVLLASGMFVLAACIIRVSLTVVPNIFVLNIARWGVREFCIAIVAVNSAALRPMFRKSFWTNAKPAQQVQQKRNKYIFASAQRVRQRLGGRRHGNQILNSTSAGASTIDFYIQRELGDQDFVLEDPDYQMTGVVPPHGAAEVTLGDIDLEKGKVFPVEMTRKDSAFPIVGDEIDEGGSAGSGDTRSSQSRL</sequence>
<evidence type="ECO:0000256" key="3">
    <source>
        <dbReference type="ARBA" id="ARBA00022989"/>
    </source>
</evidence>
<protein>
    <recommendedName>
        <fullName evidence="8">Rhodopsin domain-containing protein</fullName>
    </recommendedName>
</protein>
<dbReference type="AlphaFoldDB" id="A0A9P5C0T0"/>
<evidence type="ECO:0000259" key="8">
    <source>
        <dbReference type="Pfam" id="PF20684"/>
    </source>
</evidence>